<comment type="caution">
    <text evidence="1">The sequence shown here is derived from an EMBL/GenBank/DDBJ whole genome shotgun (WGS) entry which is preliminary data.</text>
</comment>
<dbReference type="InterPro" id="IPR011335">
    <property type="entry name" value="Restrct_endonuc-II-like"/>
</dbReference>
<evidence type="ECO:0000313" key="1">
    <source>
        <dbReference type="EMBL" id="GAA3637546.1"/>
    </source>
</evidence>
<dbReference type="EMBL" id="BAAAZO010000012">
    <property type="protein sequence ID" value="GAA3637546.1"/>
    <property type="molecule type" value="Genomic_DNA"/>
</dbReference>
<proteinExistence type="predicted"/>
<protein>
    <submittedName>
        <fullName evidence="1">Uncharacterized protein</fullName>
    </submittedName>
</protein>
<keyword evidence="2" id="KW-1185">Reference proteome</keyword>
<dbReference type="CDD" id="cd06260">
    <property type="entry name" value="DUF820-like"/>
    <property type="match status" value="1"/>
</dbReference>
<dbReference type="RefSeq" id="WP_231481569.1">
    <property type="nucleotide sequence ID" value="NZ_BAAAZO010000012.1"/>
</dbReference>
<sequence length="83" mass="9369">MTSPGNPDNDRERKYRAYARGGVQQCLLIDPVPKKVKTATLFTQPVGDEYTKSVRVLYGECLTVEYPVPIVINTREFPLHDGD</sequence>
<reference evidence="2" key="1">
    <citation type="journal article" date="2019" name="Int. J. Syst. Evol. Microbiol.">
        <title>The Global Catalogue of Microorganisms (GCM) 10K type strain sequencing project: providing services to taxonomists for standard genome sequencing and annotation.</title>
        <authorList>
            <consortium name="The Broad Institute Genomics Platform"/>
            <consortium name="The Broad Institute Genome Sequencing Center for Infectious Disease"/>
            <person name="Wu L."/>
            <person name="Ma J."/>
        </authorList>
    </citation>
    <scope>NUCLEOTIDE SEQUENCE [LARGE SCALE GENOMIC DNA]</scope>
    <source>
        <strain evidence="2">JCM 16902</strain>
    </source>
</reference>
<evidence type="ECO:0000313" key="2">
    <source>
        <dbReference type="Proteomes" id="UP001501074"/>
    </source>
</evidence>
<dbReference type="InterPro" id="IPR008538">
    <property type="entry name" value="Uma2"/>
</dbReference>
<organism evidence="1 2">
    <name type="scientific">Kineosporia mesophila</name>
    <dbReference type="NCBI Taxonomy" id="566012"/>
    <lineage>
        <taxon>Bacteria</taxon>
        <taxon>Bacillati</taxon>
        <taxon>Actinomycetota</taxon>
        <taxon>Actinomycetes</taxon>
        <taxon>Kineosporiales</taxon>
        <taxon>Kineosporiaceae</taxon>
        <taxon>Kineosporia</taxon>
    </lineage>
</organism>
<gene>
    <name evidence="1" type="ORF">GCM10022223_65560</name>
</gene>
<dbReference type="InterPro" id="IPR012296">
    <property type="entry name" value="Nuclease_put_TT1808"/>
</dbReference>
<accession>A0ABP7APF2</accession>
<dbReference type="Gene3D" id="3.90.1570.10">
    <property type="entry name" value="tt1808, chain A"/>
    <property type="match status" value="1"/>
</dbReference>
<dbReference type="SUPFAM" id="SSF52980">
    <property type="entry name" value="Restriction endonuclease-like"/>
    <property type="match status" value="1"/>
</dbReference>
<dbReference type="Proteomes" id="UP001501074">
    <property type="component" value="Unassembled WGS sequence"/>
</dbReference>
<name>A0ABP7APF2_9ACTN</name>